<feature type="transmembrane region" description="Helical" evidence="2">
    <location>
        <begin position="75"/>
        <end position="95"/>
    </location>
</feature>
<accession>A0A1H0NA71</accession>
<dbReference type="InterPro" id="IPR050039">
    <property type="entry name" value="MAB_1171c-like"/>
</dbReference>
<keyword evidence="2" id="KW-0472">Membrane</keyword>
<dbReference type="RefSeq" id="WP_176926764.1">
    <property type="nucleotide sequence ID" value="NZ_FNDV01000002.1"/>
</dbReference>
<sequence length="387" mass="41970">MTPALLKQFGTALVMYGAIALWIALALRFAGAMRSRPQRRLLIAIAGLAGSITVYLDPITKVLNETYVLGTSCGIAMNIWGVISSAFILDFVLAAISRRRPLLVYGSAAAVCVALIWLNTGPVPAAGCVTSIAVPWYSPFWWLLCVAHVVAVLPCAVLCARYARQASTRALRAGLLLLAAGFASSTIFWSFVVLGYLLTHNPWLGSSFSLNIGITAWLMVAGVTVPVVAHVWRLARDLRVLRALEPLWQDLVEAVPHVRMPDPKARFASIDMRLYRRVIEIRDALLILRDYVDQDTVDAAKAHALAADPNPDTIEARATARWLAAAQQAKARGVEPRPDADATASQRQSSDDQWTGELAFLELLSQAWRSPGALEFAGAKSAAEESA</sequence>
<keyword evidence="5" id="KW-1185">Reference proteome</keyword>
<dbReference type="Proteomes" id="UP000199651">
    <property type="component" value="Unassembled WGS sequence"/>
</dbReference>
<evidence type="ECO:0000259" key="3">
    <source>
        <dbReference type="Pfam" id="PF20182"/>
    </source>
</evidence>
<feature type="transmembrane region" description="Helical" evidence="2">
    <location>
        <begin position="210"/>
        <end position="232"/>
    </location>
</feature>
<proteinExistence type="predicted"/>
<dbReference type="STRING" id="504798.SAMN05421871_102321"/>
<protein>
    <recommendedName>
        <fullName evidence="3">DUF6545 domain-containing protein</fullName>
    </recommendedName>
</protein>
<keyword evidence="2" id="KW-0812">Transmembrane</keyword>
<feature type="domain" description="DUF6545" evidence="3">
    <location>
        <begin position="234"/>
        <end position="370"/>
    </location>
</feature>
<evidence type="ECO:0000256" key="2">
    <source>
        <dbReference type="SAM" id="Phobius"/>
    </source>
</evidence>
<dbReference type="EMBL" id="FNJB01000005">
    <property type="protein sequence ID" value="SDO89558.1"/>
    <property type="molecule type" value="Genomic_DNA"/>
</dbReference>
<evidence type="ECO:0000313" key="5">
    <source>
        <dbReference type="Proteomes" id="UP000199651"/>
    </source>
</evidence>
<dbReference type="NCBIfam" id="NF042915">
    <property type="entry name" value="MAB_1171c_fam"/>
    <property type="match status" value="1"/>
</dbReference>
<dbReference type="Pfam" id="PF20182">
    <property type="entry name" value="DUF6545"/>
    <property type="match status" value="1"/>
</dbReference>
<feature type="transmembrane region" description="Helical" evidence="2">
    <location>
        <begin position="175"/>
        <end position="198"/>
    </location>
</feature>
<name>A0A1H0NA71_9PSEU</name>
<keyword evidence="2" id="KW-1133">Transmembrane helix</keyword>
<evidence type="ECO:0000256" key="1">
    <source>
        <dbReference type="SAM" id="MobiDB-lite"/>
    </source>
</evidence>
<reference evidence="5" key="1">
    <citation type="submission" date="2016-10" db="EMBL/GenBank/DDBJ databases">
        <authorList>
            <person name="Varghese N."/>
            <person name="Submissions S."/>
        </authorList>
    </citation>
    <scope>NUCLEOTIDE SEQUENCE [LARGE SCALE GENOMIC DNA]</scope>
    <source>
        <strain evidence="5">IBRC-M 10655</strain>
    </source>
</reference>
<feature type="transmembrane region" description="Helical" evidence="2">
    <location>
        <begin position="12"/>
        <end position="29"/>
    </location>
</feature>
<feature type="transmembrane region" description="Helical" evidence="2">
    <location>
        <begin position="102"/>
        <end position="120"/>
    </location>
</feature>
<feature type="compositionally biased region" description="Polar residues" evidence="1">
    <location>
        <begin position="343"/>
        <end position="353"/>
    </location>
</feature>
<gene>
    <name evidence="4" type="ORF">SAMN05192558_105271</name>
</gene>
<feature type="transmembrane region" description="Helical" evidence="2">
    <location>
        <begin position="140"/>
        <end position="163"/>
    </location>
</feature>
<feature type="transmembrane region" description="Helical" evidence="2">
    <location>
        <begin position="41"/>
        <end position="63"/>
    </location>
</feature>
<organism evidence="4 5">
    <name type="scientific">Actinokineospora alba</name>
    <dbReference type="NCBI Taxonomy" id="504798"/>
    <lineage>
        <taxon>Bacteria</taxon>
        <taxon>Bacillati</taxon>
        <taxon>Actinomycetota</taxon>
        <taxon>Actinomycetes</taxon>
        <taxon>Pseudonocardiales</taxon>
        <taxon>Pseudonocardiaceae</taxon>
        <taxon>Actinokineospora</taxon>
    </lineage>
</organism>
<feature type="region of interest" description="Disordered" evidence="1">
    <location>
        <begin position="328"/>
        <end position="353"/>
    </location>
</feature>
<dbReference type="InterPro" id="IPR046675">
    <property type="entry name" value="DUF6545"/>
</dbReference>
<dbReference type="AlphaFoldDB" id="A0A1H0NA71"/>
<evidence type="ECO:0000313" key="4">
    <source>
        <dbReference type="EMBL" id="SDO89558.1"/>
    </source>
</evidence>